<organism evidence="9 10">
    <name type="scientific">Flexivirga caeni</name>
    <dbReference type="NCBI Taxonomy" id="2294115"/>
    <lineage>
        <taxon>Bacteria</taxon>
        <taxon>Bacillati</taxon>
        <taxon>Actinomycetota</taxon>
        <taxon>Actinomycetes</taxon>
        <taxon>Micrococcales</taxon>
        <taxon>Dermacoccaceae</taxon>
        <taxon>Flexivirga</taxon>
    </lineage>
</organism>
<dbReference type="PANTHER" id="PTHR36122:SF2">
    <property type="entry name" value="NICOTINAMIDE RIBOSIDE TRANSPORTER PNUC"/>
    <property type="match status" value="1"/>
</dbReference>
<evidence type="ECO:0000256" key="1">
    <source>
        <dbReference type="ARBA" id="ARBA00004651"/>
    </source>
</evidence>
<dbReference type="OrthoDB" id="9791248at2"/>
<gene>
    <name evidence="9" type="ORF">EFY87_18360</name>
</gene>
<dbReference type="Pfam" id="PF04973">
    <property type="entry name" value="NMN_transporter"/>
    <property type="match status" value="1"/>
</dbReference>
<feature type="transmembrane region" description="Helical" evidence="8">
    <location>
        <begin position="112"/>
        <end position="129"/>
    </location>
</feature>
<evidence type="ECO:0000313" key="10">
    <source>
        <dbReference type="Proteomes" id="UP000271678"/>
    </source>
</evidence>
<keyword evidence="6 8" id="KW-1133">Transmembrane helix</keyword>
<evidence type="ECO:0000256" key="6">
    <source>
        <dbReference type="ARBA" id="ARBA00022989"/>
    </source>
</evidence>
<dbReference type="GO" id="GO:0034257">
    <property type="term" value="F:nicotinamide riboside transmembrane transporter activity"/>
    <property type="evidence" value="ECO:0007669"/>
    <property type="project" value="InterPro"/>
</dbReference>
<evidence type="ECO:0000256" key="3">
    <source>
        <dbReference type="ARBA" id="ARBA00022448"/>
    </source>
</evidence>
<comment type="similarity">
    <text evidence="2">Belongs to the nicotinamide ribonucleoside (NR) uptake permease (TC 4.B.1) family.</text>
</comment>
<dbReference type="InterPro" id="IPR006419">
    <property type="entry name" value="NMN_transpt_PnuC"/>
</dbReference>
<dbReference type="Proteomes" id="UP000271678">
    <property type="component" value="Unassembled WGS sequence"/>
</dbReference>
<name>A0A3M9LY25_9MICO</name>
<keyword evidence="7 8" id="KW-0472">Membrane</keyword>
<dbReference type="AlphaFoldDB" id="A0A3M9LY25"/>
<comment type="caution">
    <text evidence="9">The sequence shown here is derived from an EMBL/GenBank/DDBJ whole genome shotgun (WGS) entry which is preliminary data.</text>
</comment>
<reference evidence="9 10" key="1">
    <citation type="submission" date="2018-11" db="EMBL/GenBank/DDBJ databases">
        <title>Draft genome of Simplicispira Flexivirga sp. BO-16.</title>
        <authorList>
            <person name="Im W.T."/>
        </authorList>
    </citation>
    <scope>NUCLEOTIDE SEQUENCE [LARGE SCALE GENOMIC DNA]</scope>
    <source>
        <strain evidence="9 10">BO-16</strain>
    </source>
</reference>
<evidence type="ECO:0000256" key="7">
    <source>
        <dbReference type="ARBA" id="ARBA00023136"/>
    </source>
</evidence>
<keyword evidence="10" id="KW-1185">Reference proteome</keyword>
<accession>A0A3M9LY25</accession>
<evidence type="ECO:0000313" key="9">
    <source>
        <dbReference type="EMBL" id="RNI18189.1"/>
    </source>
</evidence>
<feature type="transmembrane region" description="Helical" evidence="8">
    <location>
        <begin position="141"/>
        <end position="161"/>
    </location>
</feature>
<keyword evidence="3" id="KW-0813">Transport</keyword>
<keyword evidence="4" id="KW-1003">Cell membrane</keyword>
<dbReference type="PANTHER" id="PTHR36122">
    <property type="entry name" value="NICOTINAMIDE RIBOSIDE TRANSPORTER PNUC"/>
    <property type="match status" value="1"/>
</dbReference>
<dbReference type="GO" id="GO:0005886">
    <property type="term" value="C:plasma membrane"/>
    <property type="evidence" value="ECO:0007669"/>
    <property type="project" value="UniProtKB-SubCell"/>
</dbReference>
<evidence type="ECO:0000256" key="5">
    <source>
        <dbReference type="ARBA" id="ARBA00022692"/>
    </source>
</evidence>
<proteinExistence type="inferred from homology"/>
<evidence type="ECO:0000256" key="2">
    <source>
        <dbReference type="ARBA" id="ARBA00006669"/>
    </source>
</evidence>
<dbReference type="EMBL" id="RJJQ01000024">
    <property type="protein sequence ID" value="RNI18189.1"/>
    <property type="molecule type" value="Genomic_DNA"/>
</dbReference>
<comment type="subcellular location">
    <subcellularLocation>
        <location evidence="1">Cell membrane</location>
        <topology evidence="1">Multi-pass membrane protein</topology>
    </subcellularLocation>
</comment>
<feature type="transmembrane region" description="Helical" evidence="8">
    <location>
        <begin position="168"/>
        <end position="185"/>
    </location>
</feature>
<evidence type="ECO:0000256" key="4">
    <source>
        <dbReference type="ARBA" id="ARBA00022475"/>
    </source>
</evidence>
<evidence type="ECO:0000256" key="8">
    <source>
        <dbReference type="SAM" id="Phobius"/>
    </source>
</evidence>
<keyword evidence="5 8" id="KW-0812">Transmembrane</keyword>
<sequence length="229" mass="25607">MAQASQRIGNEEVLWTEIIGNLFGLGSAIGGMRRKVWAWPIGIVGNALLFVVFFGFGATNGGDHVMYGQAGRQVFFIITSVYGWWAWLRTRNSAGQDTPAVQPRWATGAERLGYVGFWIVGVLVCQWLSRLIGVGWSPPGWYFWADAWIFVGSIVATYAMARGWTDFWLAWIAVDLVGVPELIYFKHYPSAVLYAVYACFVIWGFFVWLRITRQSSESTAPTPTKAVAT</sequence>
<feature type="transmembrane region" description="Helical" evidence="8">
    <location>
        <begin position="70"/>
        <end position="88"/>
    </location>
</feature>
<feature type="transmembrane region" description="Helical" evidence="8">
    <location>
        <begin position="36"/>
        <end position="58"/>
    </location>
</feature>
<feature type="transmembrane region" description="Helical" evidence="8">
    <location>
        <begin position="191"/>
        <end position="209"/>
    </location>
</feature>
<protein>
    <submittedName>
        <fullName evidence="9">Nicotinamide riboside transporter PnuC</fullName>
    </submittedName>
</protein>